<dbReference type="EMBL" id="JARIHO010000022">
    <property type="protein sequence ID" value="KAJ7343738.1"/>
    <property type="molecule type" value="Genomic_DNA"/>
</dbReference>
<reference evidence="1" key="1">
    <citation type="submission" date="2023-03" db="EMBL/GenBank/DDBJ databases">
        <title>Massive genome expansion in bonnet fungi (Mycena s.s.) driven by repeated elements and novel gene families across ecological guilds.</title>
        <authorList>
            <consortium name="Lawrence Berkeley National Laboratory"/>
            <person name="Harder C.B."/>
            <person name="Miyauchi S."/>
            <person name="Viragh M."/>
            <person name="Kuo A."/>
            <person name="Thoen E."/>
            <person name="Andreopoulos B."/>
            <person name="Lu D."/>
            <person name="Skrede I."/>
            <person name="Drula E."/>
            <person name="Henrissat B."/>
            <person name="Morin E."/>
            <person name="Kohler A."/>
            <person name="Barry K."/>
            <person name="LaButti K."/>
            <person name="Morin E."/>
            <person name="Salamov A."/>
            <person name="Lipzen A."/>
            <person name="Mereny Z."/>
            <person name="Hegedus B."/>
            <person name="Baldrian P."/>
            <person name="Stursova M."/>
            <person name="Weitz H."/>
            <person name="Taylor A."/>
            <person name="Grigoriev I.V."/>
            <person name="Nagy L.G."/>
            <person name="Martin F."/>
            <person name="Kauserud H."/>
        </authorList>
    </citation>
    <scope>NUCLEOTIDE SEQUENCE</scope>
    <source>
        <strain evidence="1">CBHHK002</strain>
    </source>
</reference>
<organism evidence="1 2">
    <name type="scientific">Mycena albidolilacea</name>
    <dbReference type="NCBI Taxonomy" id="1033008"/>
    <lineage>
        <taxon>Eukaryota</taxon>
        <taxon>Fungi</taxon>
        <taxon>Dikarya</taxon>
        <taxon>Basidiomycota</taxon>
        <taxon>Agaricomycotina</taxon>
        <taxon>Agaricomycetes</taxon>
        <taxon>Agaricomycetidae</taxon>
        <taxon>Agaricales</taxon>
        <taxon>Marasmiineae</taxon>
        <taxon>Mycenaceae</taxon>
        <taxon>Mycena</taxon>
    </lineage>
</organism>
<proteinExistence type="predicted"/>
<evidence type="ECO:0000313" key="1">
    <source>
        <dbReference type="EMBL" id="KAJ7343738.1"/>
    </source>
</evidence>
<evidence type="ECO:0000313" key="2">
    <source>
        <dbReference type="Proteomes" id="UP001218218"/>
    </source>
</evidence>
<keyword evidence="2" id="KW-1185">Reference proteome</keyword>
<gene>
    <name evidence="1" type="ORF">DFH08DRAFT_214470</name>
</gene>
<protein>
    <submittedName>
        <fullName evidence="1">Uncharacterized protein</fullName>
    </submittedName>
</protein>
<dbReference type="AlphaFoldDB" id="A0AAD6ZXT1"/>
<sequence>MSSLRRRSHNGEALRFGDGVTRVAYPGVLIESMDFEELAAWLAIRNSRALHPCPQCLVGKDDLYRLSRTFPERTTESMSRALTRAPCNSKTQRDEYLKQYGLHDFQYFLWEFVHSDPYKAAGYDCLHFFDGGIWGRHMWIVIKEHLQTHGLASKFNHHMEQYPRWRNLKHLRSPTKIDYSEGQTFLDILKCALPCLVQLLPANSCLVRLVRVMQKIRTMLGLEVTTGTRLHHLQKMIREYEKTCNDISERHGKSLNFLKQHFLSHAIQNFKSKGTSRNMNTRVGEGFQQEVSEMYEKTNGKNAEHQISILDENEETMARLDMQVELWRRS</sequence>
<dbReference type="Pfam" id="PF18759">
    <property type="entry name" value="Plavaka"/>
    <property type="match status" value="1"/>
</dbReference>
<accession>A0AAD6ZXT1</accession>
<dbReference type="Proteomes" id="UP001218218">
    <property type="component" value="Unassembled WGS sequence"/>
</dbReference>
<comment type="caution">
    <text evidence="1">The sequence shown here is derived from an EMBL/GenBank/DDBJ whole genome shotgun (WGS) entry which is preliminary data.</text>
</comment>
<dbReference type="InterPro" id="IPR041078">
    <property type="entry name" value="Plavaka"/>
</dbReference>
<name>A0AAD6ZXT1_9AGAR</name>